<evidence type="ECO:0000256" key="1">
    <source>
        <dbReference type="SAM" id="MobiDB-lite"/>
    </source>
</evidence>
<dbReference type="AlphaFoldDB" id="A0A4V5TR19"/>
<reference evidence="2 3" key="1">
    <citation type="submission" date="2019-04" db="EMBL/GenBank/DDBJ databases">
        <authorList>
            <person name="Dong K."/>
        </authorList>
    </citation>
    <scope>NUCLEOTIDE SEQUENCE [LARGE SCALE GENOMIC DNA]</scope>
    <source>
        <strain evidence="3">dk3543</strain>
    </source>
</reference>
<sequence length="75" mass="7063">MLVPGDGLGDGVGDGSSEGRGAWVSVGSGRSVDGSGLLGSPVGDGSRVSSGSVGALSRGRSTGSFDSSSGGFNSR</sequence>
<comment type="caution">
    <text evidence="2">The sequence shown here is derived from an EMBL/GenBank/DDBJ whole genome shotgun (WGS) entry which is preliminary data.</text>
</comment>
<proteinExistence type="predicted"/>
<dbReference type="EMBL" id="SZPY01000003">
    <property type="protein sequence ID" value="TKI61313.1"/>
    <property type="molecule type" value="Genomic_DNA"/>
</dbReference>
<evidence type="ECO:0000313" key="3">
    <source>
        <dbReference type="Proteomes" id="UP000307808"/>
    </source>
</evidence>
<protein>
    <submittedName>
        <fullName evidence="2">Uncharacterized protein</fullName>
    </submittedName>
</protein>
<keyword evidence="3" id="KW-1185">Reference proteome</keyword>
<feature type="compositionally biased region" description="Gly residues" evidence="1">
    <location>
        <begin position="1"/>
        <end position="18"/>
    </location>
</feature>
<organism evidence="2 3">
    <name type="scientific">Nocardioides jishulii</name>
    <dbReference type="NCBI Taxonomy" id="2575440"/>
    <lineage>
        <taxon>Bacteria</taxon>
        <taxon>Bacillati</taxon>
        <taxon>Actinomycetota</taxon>
        <taxon>Actinomycetes</taxon>
        <taxon>Propionibacteriales</taxon>
        <taxon>Nocardioidaceae</taxon>
        <taxon>Nocardioides</taxon>
    </lineage>
</organism>
<accession>A0A4V5TR19</accession>
<name>A0A4V5TR19_9ACTN</name>
<evidence type="ECO:0000313" key="2">
    <source>
        <dbReference type="EMBL" id="TKI61313.1"/>
    </source>
</evidence>
<dbReference type="RefSeq" id="WP_137066152.1">
    <property type="nucleotide sequence ID" value="NZ_CP040748.1"/>
</dbReference>
<dbReference type="Proteomes" id="UP000307808">
    <property type="component" value="Unassembled WGS sequence"/>
</dbReference>
<feature type="compositionally biased region" description="Low complexity" evidence="1">
    <location>
        <begin position="19"/>
        <end position="75"/>
    </location>
</feature>
<gene>
    <name evidence="2" type="ORF">FC770_10830</name>
</gene>
<feature type="region of interest" description="Disordered" evidence="1">
    <location>
        <begin position="1"/>
        <end position="75"/>
    </location>
</feature>